<dbReference type="PANTHER" id="PTHR43640">
    <property type="entry name" value="OS07G0260300 PROTEIN"/>
    <property type="match status" value="1"/>
</dbReference>
<dbReference type="PANTHER" id="PTHR43640:SF1">
    <property type="entry name" value="THIOREDOXIN-DEPENDENT PEROXIREDOXIN"/>
    <property type="match status" value="1"/>
</dbReference>
<reference evidence="3 4" key="1">
    <citation type="submission" date="2017-08" db="EMBL/GenBank/DDBJ databases">
        <title>Infants hospitalized years apart are colonized by the same room-sourced microbial strains.</title>
        <authorList>
            <person name="Brooks B."/>
            <person name="Olm M.R."/>
            <person name="Firek B.A."/>
            <person name="Baker R."/>
            <person name="Thomas B.C."/>
            <person name="Morowitz M.J."/>
            <person name="Banfield J.F."/>
        </authorList>
    </citation>
    <scope>NUCLEOTIDE SEQUENCE [LARGE SCALE GENOMIC DNA]</scope>
    <source>
        <strain evidence="3">S2_006_000_R2_64</strain>
    </source>
</reference>
<keyword evidence="1" id="KW-0732">Signal</keyword>
<dbReference type="CDD" id="cd02969">
    <property type="entry name" value="PRX_like1"/>
    <property type="match status" value="1"/>
</dbReference>
<comment type="caution">
    <text evidence="3">The sequence shown here is derived from an EMBL/GenBank/DDBJ whole genome shotgun (WGS) entry which is preliminary data.</text>
</comment>
<dbReference type="PROSITE" id="PS51352">
    <property type="entry name" value="THIOREDOXIN_2"/>
    <property type="match status" value="1"/>
</dbReference>
<gene>
    <name evidence="3" type="ORF">DI586_10030</name>
</gene>
<evidence type="ECO:0000313" key="3">
    <source>
        <dbReference type="EMBL" id="PZP54414.1"/>
    </source>
</evidence>
<dbReference type="InterPro" id="IPR000866">
    <property type="entry name" value="AhpC/TSA"/>
</dbReference>
<organism evidence="3 4">
    <name type="scientific">Micavibrio aeruginosavorus</name>
    <dbReference type="NCBI Taxonomy" id="349221"/>
    <lineage>
        <taxon>Bacteria</taxon>
        <taxon>Pseudomonadati</taxon>
        <taxon>Bdellovibrionota</taxon>
        <taxon>Bdellovibrionia</taxon>
        <taxon>Bdellovibrionales</taxon>
        <taxon>Pseudobdellovibrionaceae</taxon>
        <taxon>Micavibrio</taxon>
    </lineage>
</organism>
<dbReference type="AlphaFoldDB" id="A0A2W5FJ48"/>
<dbReference type="GO" id="GO:0016491">
    <property type="term" value="F:oxidoreductase activity"/>
    <property type="evidence" value="ECO:0007669"/>
    <property type="project" value="InterPro"/>
</dbReference>
<evidence type="ECO:0000313" key="4">
    <source>
        <dbReference type="Proteomes" id="UP000249739"/>
    </source>
</evidence>
<dbReference type="Gene3D" id="3.40.30.10">
    <property type="entry name" value="Glutaredoxin"/>
    <property type="match status" value="1"/>
</dbReference>
<feature type="chain" id="PRO_5016168942" evidence="1">
    <location>
        <begin position="21"/>
        <end position="206"/>
    </location>
</feature>
<dbReference type="Proteomes" id="UP000249739">
    <property type="component" value="Unassembled WGS sequence"/>
</dbReference>
<protein>
    <submittedName>
        <fullName evidence="3">Thioredoxin family protein</fullName>
    </submittedName>
</protein>
<evidence type="ECO:0000256" key="1">
    <source>
        <dbReference type="SAM" id="SignalP"/>
    </source>
</evidence>
<feature type="domain" description="Thioredoxin" evidence="2">
    <location>
        <begin position="27"/>
        <end position="182"/>
    </location>
</feature>
<dbReference type="SUPFAM" id="SSF52833">
    <property type="entry name" value="Thioredoxin-like"/>
    <property type="match status" value="1"/>
</dbReference>
<dbReference type="InterPro" id="IPR036249">
    <property type="entry name" value="Thioredoxin-like_sf"/>
</dbReference>
<name>A0A2W5FJ48_9BACT</name>
<dbReference type="InterPro" id="IPR013766">
    <property type="entry name" value="Thioredoxin_domain"/>
</dbReference>
<sequence length="206" mass="21971">MKTLILPALALLAFALPAKAQTQSAGAVVGQPAPDFTGTDTHGKEHKLSDFKGKAVVLEWTNPDCPYVIKHYDSGNMQALQKEAVADDVVWLSIASSAETKEGFYSPEESNKIMAEKNSAPTARILDPSGKIGHLYGAKTTPHMFVVDPKGTLVYAGAIDDNDSFKPETIAGAKNYVREALKSIKAGTPVEVATSKPYGCSVKYAN</sequence>
<accession>A0A2W5FJ48</accession>
<proteinExistence type="predicted"/>
<dbReference type="GO" id="GO:0016209">
    <property type="term" value="F:antioxidant activity"/>
    <property type="evidence" value="ECO:0007669"/>
    <property type="project" value="InterPro"/>
</dbReference>
<feature type="signal peptide" evidence="1">
    <location>
        <begin position="1"/>
        <end position="20"/>
    </location>
</feature>
<dbReference type="EMBL" id="QFOT01000142">
    <property type="protein sequence ID" value="PZP54414.1"/>
    <property type="molecule type" value="Genomic_DNA"/>
</dbReference>
<evidence type="ECO:0000259" key="2">
    <source>
        <dbReference type="PROSITE" id="PS51352"/>
    </source>
</evidence>
<dbReference type="InterPro" id="IPR047262">
    <property type="entry name" value="PRX-like1"/>
</dbReference>
<dbReference type="Pfam" id="PF00578">
    <property type="entry name" value="AhpC-TSA"/>
    <property type="match status" value="1"/>
</dbReference>